<dbReference type="InterPro" id="IPR000504">
    <property type="entry name" value="RRM_dom"/>
</dbReference>
<accession>A0A3B1CLR6</accession>
<dbReference type="Pfam" id="PF00076">
    <property type="entry name" value="RRM_1"/>
    <property type="match status" value="1"/>
</dbReference>
<sequence>MSKTIYVGNLPYSATEDELRDLFGQHGEVTSVKLISDRDTGRFRGFGFVEMDDNDAGAAIETLNGSDFGGRSLRVNEARER</sequence>
<dbReference type="InterPro" id="IPR012677">
    <property type="entry name" value="Nucleotide-bd_a/b_plait_sf"/>
</dbReference>
<dbReference type="SUPFAM" id="SSF54928">
    <property type="entry name" value="RNA-binding domain, RBD"/>
    <property type="match status" value="1"/>
</dbReference>
<dbReference type="GO" id="GO:0003723">
    <property type="term" value="F:RNA binding"/>
    <property type="evidence" value="ECO:0007669"/>
    <property type="project" value="UniProtKB-KW"/>
</dbReference>
<dbReference type="PROSITE" id="PS50102">
    <property type="entry name" value="RRM"/>
    <property type="match status" value="1"/>
</dbReference>
<dbReference type="PANTHER" id="PTHR48027">
    <property type="entry name" value="HETEROGENEOUS NUCLEAR RIBONUCLEOPROTEIN 87F-RELATED"/>
    <property type="match status" value="1"/>
</dbReference>
<proteinExistence type="predicted"/>
<dbReference type="Gene3D" id="3.30.70.330">
    <property type="match status" value="1"/>
</dbReference>
<name>A0A3B1CLR6_9ZZZZ</name>
<dbReference type="InterPro" id="IPR052462">
    <property type="entry name" value="SLIRP/GR-RBP-like"/>
</dbReference>
<dbReference type="InterPro" id="IPR048289">
    <property type="entry name" value="RRM2_NsCP33-like"/>
</dbReference>
<protein>
    <submittedName>
        <fullName evidence="3">RNA-binding protein</fullName>
    </submittedName>
</protein>
<feature type="non-terminal residue" evidence="3">
    <location>
        <position position="81"/>
    </location>
</feature>
<organism evidence="3">
    <name type="scientific">hydrothermal vent metagenome</name>
    <dbReference type="NCBI Taxonomy" id="652676"/>
    <lineage>
        <taxon>unclassified sequences</taxon>
        <taxon>metagenomes</taxon>
        <taxon>ecological metagenomes</taxon>
    </lineage>
</organism>
<keyword evidence="1" id="KW-0694">RNA-binding</keyword>
<feature type="domain" description="RRM" evidence="2">
    <location>
        <begin position="3"/>
        <end position="80"/>
    </location>
</feature>
<gene>
    <name evidence="3" type="ORF">MNBD_NITROSPINAE04-1002</name>
</gene>
<dbReference type="EMBL" id="UOGA01000282">
    <property type="protein sequence ID" value="VAX24908.1"/>
    <property type="molecule type" value="Genomic_DNA"/>
</dbReference>
<dbReference type="SMART" id="SM00360">
    <property type="entry name" value="RRM"/>
    <property type="match status" value="1"/>
</dbReference>
<dbReference type="InterPro" id="IPR035979">
    <property type="entry name" value="RBD_domain_sf"/>
</dbReference>
<evidence type="ECO:0000313" key="3">
    <source>
        <dbReference type="EMBL" id="VAX24908.1"/>
    </source>
</evidence>
<evidence type="ECO:0000256" key="1">
    <source>
        <dbReference type="ARBA" id="ARBA00022884"/>
    </source>
</evidence>
<dbReference type="AlphaFoldDB" id="A0A3B1CLR6"/>
<evidence type="ECO:0000259" key="2">
    <source>
        <dbReference type="PROSITE" id="PS50102"/>
    </source>
</evidence>
<reference evidence="3" key="1">
    <citation type="submission" date="2018-06" db="EMBL/GenBank/DDBJ databases">
        <authorList>
            <person name="Zhirakovskaya E."/>
        </authorList>
    </citation>
    <scope>NUCLEOTIDE SEQUENCE</scope>
</reference>
<dbReference type="CDD" id="cd21608">
    <property type="entry name" value="RRM2_NsCP33_like"/>
    <property type="match status" value="1"/>
</dbReference>